<protein>
    <recommendedName>
        <fullName evidence="3">Dihydroorotate dehydrogenase</fullName>
    </recommendedName>
</protein>
<evidence type="ECO:0000313" key="1">
    <source>
        <dbReference type="EMBL" id="SDY13015.1"/>
    </source>
</evidence>
<sequence>MNWGMKMTELNHTSDAGLDTLFEAAKRDAPQPDAALLARVLADAQEAQSGFVLQTLAPSATANPRGSLFEGLFDMIGGWGGLGGLTAASAFGLWLGMSPALGLSDGFGLPSFGAAAALESLGTDYDYLAGLGEV</sequence>
<organism evidence="1 2">
    <name type="scientific">Lentibacter algarum</name>
    <dbReference type="NCBI Taxonomy" id="576131"/>
    <lineage>
        <taxon>Bacteria</taxon>
        <taxon>Pseudomonadati</taxon>
        <taxon>Pseudomonadota</taxon>
        <taxon>Alphaproteobacteria</taxon>
        <taxon>Rhodobacterales</taxon>
        <taxon>Roseobacteraceae</taxon>
        <taxon>Lentibacter</taxon>
    </lineage>
</organism>
<dbReference type="Proteomes" id="UP000199026">
    <property type="component" value="Unassembled WGS sequence"/>
</dbReference>
<reference evidence="1 2" key="1">
    <citation type="submission" date="2016-10" db="EMBL/GenBank/DDBJ databases">
        <authorList>
            <person name="de Groot N.N."/>
        </authorList>
    </citation>
    <scope>NUCLEOTIDE SEQUENCE [LARGE SCALE GENOMIC DNA]</scope>
    <source>
        <strain evidence="1 2">DSM 24677</strain>
    </source>
</reference>
<evidence type="ECO:0000313" key="2">
    <source>
        <dbReference type="Proteomes" id="UP000199026"/>
    </source>
</evidence>
<keyword evidence="2" id="KW-1185">Reference proteome</keyword>
<dbReference type="EMBL" id="FNPR01000001">
    <property type="protein sequence ID" value="SDY13015.1"/>
    <property type="molecule type" value="Genomic_DNA"/>
</dbReference>
<gene>
    <name evidence="1" type="ORF">SAMN05444486_101343</name>
</gene>
<proteinExistence type="predicted"/>
<name>A0A1H3HCR0_9RHOB</name>
<dbReference type="AlphaFoldDB" id="A0A1H3HCR0"/>
<evidence type="ECO:0008006" key="3">
    <source>
        <dbReference type="Google" id="ProtNLM"/>
    </source>
</evidence>
<dbReference type="STRING" id="576131.SAMN05444486_101343"/>
<accession>A0A1H3HCR0</accession>